<organism evidence="1 2">
    <name type="scientific">Stylophora pistillata</name>
    <name type="common">Smooth cauliflower coral</name>
    <dbReference type="NCBI Taxonomy" id="50429"/>
    <lineage>
        <taxon>Eukaryota</taxon>
        <taxon>Metazoa</taxon>
        <taxon>Cnidaria</taxon>
        <taxon>Anthozoa</taxon>
        <taxon>Hexacorallia</taxon>
        <taxon>Scleractinia</taxon>
        <taxon>Astrocoeniina</taxon>
        <taxon>Pocilloporidae</taxon>
        <taxon>Stylophora</taxon>
    </lineage>
</organism>
<reference evidence="2" key="1">
    <citation type="journal article" date="2017" name="bioRxiv">
        <title>Comparative analysis of the genomes of Stylophora pistillata and Acropora digitifera provides evidence for extensive differences between species of corals.</title>
        <authorList>
            <person name="Voolstra C.R."/>
            <person name="Li Y."/>
            <person name="Liew Y.J."/>
            <person name="Baumgarten S."/>
            <person name="Zoccola D."/>
            <person name="Flot J.-F."/>
            <person name="Tambutte S."/>
            <person name="Allemand D."/>
            <person name="Aranda M."/>
        </authorList>
    </citation>
    <scope>NUCLEOTIDE SEQUENCE [LARGE SCALE GENOMIC DNA]</scope>
</reference>
<dbReference type="EMBL" id="LSMT01000171">
    <property type="protein sequence ID" value="PFX24627.1"/>
    <property type="molecule type" value="Genomic_DNA"/>
</dbReference>
<gene>
    <name evidence="1" type="ORF">AWC38_SpisGene25826</name>
</gene>
<proteinExistence type="predicted"/>
<protein>
    <submittedName>
        <fullName evidence="1">Uncharacterized protein</fullName>
    </submittedName>
</protein>
<dbReference type="Proteomes" id="UP000225706">
    <property type="component" value="Unassembled WGS sequence"/>
</dbReference>
<name>A0A2B4S7P2_STYPI</name>
<dbReference type="AlphaFoldDB" id="A0A2B4S7P2"/>
<keyword evidence="2" id="KW-1185">Reference proteome</keyword>
<evidence type="ECO:0000313" key="2">
    <source>
        <dbReference type="Proteomes" id="UP000225706"/>
    </source>
</evidence>
<evidence type="ECO:0000313" key="1">
    <source>
        <dbReference type="EMBL" id="PFX24627.1"/>
    </source>
</evidence>
<comment type="caution">
    <text evidence="1">The sequence shown here is derived from an EMBL/GenBank/DDBJ whole genome shotgun (WGS) entry which is preliminary data.</text>
</comment>
<accession>A0A2B4S7P2</accession>
<sequence length="114" mass="12850">MTSRFGFGELLGNVASRRGFRFSQTQIIEHTVVSFIVFNSSTSNASIKGKLKFTEIGIHVINNYKKFDLQHLELGSQKATSESNVLNTTYHMQISLFCRFLLQPKAGYQGTRSP</sequence>